<dbReference type="InterPro" id="IPR014721">
    <property type="entry name" value="Ribsml_uS5_D2-typ_fold_subgr"/>
</dbReference>
<comment type="similarity">
    <text evidence="7">Belongs to the RnpA family.</text>
</comment>
<dbReference type="PANTHER" id="PTHR33992">
    <property type="entry name" value="RIBONUCLEASE P PROTEIN COMPONENT"/>
    <property type="match status" value="1"/>
</dbReference>
<dbReference type="InterPro" id="IPR000100">
    <property type="entry name" value="RNase_P"/>
</dbReference>
<keyword evidence="6 7" id="KW-0694">RNA-binding</keyword>
<evidence type="ECO:0000256" key="3">
    <source>
        <dbReference type="ARBA" id="ARBA00022722"/>
    </source>
</evidence>
<keyword evidence="3 7" id="KW-0540">Nuclease</keyword>
<gene>
    <name evidence="7" type="primary">rnpA</name>
    <name evidence="9" type="ORF">UY77_C0009G0008</name>
</gene>
<evidence type="ECO:0000256" key="1">
    <source>
        <dbReference type="ARBA" id="ARBA00002663"/>
    </source>
</evidence>
<keyword evidence="5 7" id="KW-0378">Hydrolase</keyword>
<dbReference type="AlphaFoldDB" id="A0A0G1XPY6"/>
<sequence length="114" mass="13239">MLPREHRLRHDADIKTLFSKGKSVFDGVLSLKYRRNELSVSRFAVVVGTKVSKNAVDRNRIRRRVREGLRTRLPRIQPGFDAVIMARPAAIKIKNPELDNILERVLKKSPLWRV</sequence>
<evidence type="ECO:0000256" key="2">
    <source>
        <dbReference type="ARBA" id="ARBA00022694"/>
    </source>
</evidence>
<dbReference type="Proteomes" id="UP000034711">
    <property type="component" value="Unassembled WGS sequence"/>
</dbReference>
<protein>
    <recommendedName>
        <fullName evidence="7 8">Ribonuclease P protein component</fullName>
        <shortName evidence="7">RNase P protein</shortName>
        <shortName evidence="7">RNaseP protein</shortName>
        <ecNumber evidence="7 8">3.1.26.5</ecNumber>
    </recommendedName>
    <alternativeName>
        <fullName evidence="7">Protein C5</fullName>
    </alternativeName>
</protein>
<dbReference type="InterPro" id="IPR020539">
    <property type="entry name" value="RNase_P_CS"/>
</dbReference>
<name>A0A0G1XPY6_9BACT</name>
<dbReference type="SUPFAM" id="SSF54211">
    <property type="entry name" value="Ribosomal protein S5 domain 2-like"/>
    <property type="match status" value="1"/>
</dbReference>
<dbReference type="GO" id="GO:0004526">
    <property type="term" value="F:ribonuclease P activity"/>
    <property type="evidence" value="ECO:0007669"/>
    <property type="project" value="UniProtKB-UniRule"/>
</dbReference>
<evidence type="ECO:0000256" key="6">
    <source>
        <dbReference type="ARBA" id="ARBA00022884"/>
    </source>
</evidence>
<dbReference type="PANTHER" id="PTHR33992:SF1">
    <property type="entry name" value="RIBONUCLEASE P PROTEIN COMPONENT"/>
    <property type="match status" value="1"/>
</dbReference>
<dbReference type="EMBL" id="LCRI01000009">
    <property type="protein sequence ID" value="KKW32940.1"/>
    <property type="molecule type" value="Genomic_DNA"/>
</dbReference>
<dbReference type="GO" id="GO:0000049">
    <property type="term" value="F:tRNA binding"/>
    <property type="evidence" value="ECO:0007669"/>
    <property type="project" value="UniProtKB-UniRule"/>
</dbReference>
<organism evidence="9 10">
    <name type="scientific">Candidatus Uhrbacteria bacterium GW2011_GWA2_53_10</name>
    <dbReference type="NCBI Taxonomy" id="1618980"/>
    <lineage>
        <taxon>Bacteria</taxon>
        <taxon>Candidatus Uhriibacteriota</taxon>
    </lineage>
</organism>
<reference evidence="9 10" key="1">
    <citation type="journal article" date="2015" name="Nature">
        <title>rRNA introns, odd ribosomes, and small enigmatic genomes across a large radiation of phyla.</title>
        <authorList>
            <person name="Brown C.T."/>
            <person name="Hug L.A."/>
            <person name="Thomas B.C."/>
            <person name="Sharon I."/>
            <person name="Castelle C.J."/>
            <person name="Singh A."/>
            <person name="Wilkins M.J."/>
            <person name="Williams K.H."/>
            <person name="Banfield J.F."/>
        </authorList>
    </citation>
    <scope>NUCLEOTIDE SEQUENCE [LARGE SCALE GENOMIC DNA]</scope>
</reference>
<evidence type="ECO:0000313" key="9">
    <source>
        <dbReference type="EMBL" id="KKW32940.1"/>
    </source>
</evidence>
<evidence type="ECO:0000256" key="5">
    <source>
        <dbReference type="ARBA" id="ARBA00022801"/>
    </source>
</evidence>
<dbReference type="InterPro" id="IPR020568">
    <property type="entry name" value="Ribosomal_Su5_D2-typ_SF"/>
</dbReference>
<evidence type="ECO:0000313" key="10">
    <source>
        <dbReference type="Proteomes" id="UP000034711"/>
    </source>
</evidence>
<keyword evidence="2 7" id="KW-0819">tRNA processing</keyword>
<proteinExistence type="inferred from homology"/>
<keyword evidence="4 7" id="KW-0255">Endonuclease</keyword>
<evidence type="ECO:0000256" key="8">
    <source>
        <dbReference type="NCBIfam" id="TIGR00188"/>
    </source>
</evidence>
<dbReference type="Pfam" id="PF00825">
    <property type="entry name" value="Ribonuclease_P"/>
    <property type="match status" value="1"/>
</dbReference>
<evidence type="ECO:0000256" key="4">
    <source>
        <dbReference type="ARBA" id="ARBA00022759"/>
    </source>
</evidence>
<comment type="caution">
    <text evidence="9">The sequence shown here is derived from an EMBL/GenBank/DDBJ whole genome shotgun (WGS) entry which is preliminary data.</text>
</comment>
<dbReference type="HAMAP" id="MF_00227">
    <property type="entry name" value="RNase_P"/>
    <property type="match status" value="1"/>
</dbReference>
<comment type="function">
    <text evidence="1 7">RNaseP catalyzes the removal of the 5'-leader sequence from pre-tRNA to produce the mature 5'-terminus. It can also cleave other RNA substrates such as 4.5S RNA. The protein component plays an auxiliary but essential role in vivo by binding to the 5'-leader sequence and broadening the substrate specificity of the ribozyme.</text>
</comment>
<evidence type="ECO:0000256" key="7">
    <source>
        <dbReference type="HAMAP-Rule" id="MF_00227"/>
    </source>
</evidence>
<comment type="catalytic activity">
    <reaction evidence="7">
        <text>Endonucleolytic cleavage of RNA, removing 5'-extranucleotides from tRNA precursor.</text>
        <dbReference type="EC" id="3.1.26.5"/>
    </reaction>
</comment>
<dbReference type="GO" id="GO:0030677">
    <property type="term" value="C:ribonuclease P complex"/>
    <property type="evidence" value="ECO:0007669"/>
    <property type="project" value="TreeGrafter"/>
</dbReference>
<dbReference type="GO" id="GO:0042781">
    <property type="term" value="F:3'-tRNA processing endoribonuclease activity"/>
    <property type="evidence" value="ECO:0007669"/>
    <property type="project" value="TreeGrafter"/>
</dbReference>
<accession>A0A0G1XPY6</accession>
<dbReference type="NCBIfam" id="TIGR00188">
    <property type="entry name" value="rnpA"/>
    <property type="match status" value="1"/>
</dbReference>
<dbReference type="GO" id="GO:0001682">
    <property type="term" value="P:tRNA 5'-leader removal"/>
    <property type="evidence" value="ECO:0007669"/>
    <property type="project" value="UniProtKB-UniRule"/>
</dbReference>
<comment type="subunit">
    <text evidence="7">Consists of a catalytic RNA component (M1 or rnpB) and a protein subunit.</text>
</comment>
<dbReference type="PROSITE" id="PS00648">
    <property type="entry name" value="RIBONUCLEASE_P"/>
    <property type="match status" value="1"/>
</dbReference>
<dbReference type="EC" id="3.1.26.5" evidence="7 8"/>
<dbReference type="Gene3D" id="3.30.230.10">
    <property type="match status" value="1"/>
</dbReference>